<dbReference type="SMART" id="SM01319">
    <property type="entry name" value="Tankyrase_bdg_C"/>
    <property type="match status" value="1"/>
</dbReference>
<feature type="region of interest" description="Disordered" evidence="1">
    <location>
        <begin position="1584"/>
        <end position="1718"/>
    </location>
</feature>
<feature type="compositionally biased region" description="Basic and acidic residues" evidence="1">
    <location>
        <begin position="1120"/>
        <end position="1145"/>
    </location>
</feature>
<feature type="compositionally biased region" description="Polar residues" evidence="1">
    <location>
        <begin position="109"/>
        <end position="124"/>
    </location>
</feature>
<feature type="compositionally biased region" description="Polar residues" evidence="1">
    <location>
        <begin position="1513"/>
        <end position="1529"/>
    </location>
</feature>
<feature type="region of interest" description="Disordered" evidence="1">
    <location>
        <begin position="1160"/>
        <end position="1560"/>
    </location>
</feature>
<feature type="compositionally biased region" description="Basic and acidic residues" evidence="1">
    <location>
        <begin position="351"/>
        <end position="364"/>
    </location>
</feature>
<feature type="compositionally biased region" description="Polar residues" evidence="1">
    <location>
        <begin position="500"/>
        <end position="509"/>
    </location>
</feature>
<feature type="region of interest" description="Disordered" evidence="1">
    <location>
        <begin position="800"/>
        <end position="1047"/>
    </location>
</feature>
<feature type="compositionally biased region" description="Basic and acidic residues" evidence="1">
    <location>
        <begin position="1538"/>
        <end position="1547"/>
    </location>
</feature>
<feature type="compositionally biased region" description="Basic and acidic residues" evidence="1">
    <location>
        <begin position="1617"/>
        <end position="1647"/>
    </location>
</feature>
<feature type="compositionally biased region" description="Basic and acidic residues" evidence="1">
    <location>
        <begin position="1489"/>
        <end position="1498"/>
    </location>
</feature>
<sequence length="1718" mass="196706">MAAQVEVQTGEVGRTGVGRRLHLSPLADSSDKSLTEAPSNTQGSLIITPESSKPVPAPKPRLTPKPFAVEKTPTIRPILAPKPNTKPRPEPTRPTSYKSDPPNGPKPQQPNVTSKHRPVSTNHSRPAPTSYKPSPKLSTGQTTKPVAQPFKPAPLTLGDPSKPTPSQPVGCQKPAAAGLSHSQSPKKPPSVEWSGSTKQEKECGKTASSIRAGGAYLTRAKSMGFLRQIGLEREERKEDEGPEVTVQLRTQSTGSRPRPVSAIFLPSPTQAESSTPADRWVGRRPLSADLTSKFESVGLSLHRGCPAKTGSKENTPEEGALLRRREGETGADGTIVTPQALDSKPSALARGSEKKKEEEKDEGKGGGSIKRRISLLLDSSSSSPVVPYRVAAQGPEPHSPVQPVPEADVPLGGVKQRIKKLTEDTVTPPAQTPAVKPRPLPPDLTKRFGSEKSTDLGSPSPSEATDRHESDTDPQRRRQDSVFIFSDQRKVDEDTRGSKEQPTQTSSDPSAGRTAARWGLEIEAQESHPSSGVQTVRAALFENVVERHSVLVMEEDRAQSNTKSCPKRSVSLKLGDGEKGGSLVTSPYRKPVSPSSPLRVEHLFDTVHAVGERRAVSESVPSAQLEDKAMTLRSRHSEGNRPARAEAVEERPARVQGDLSSAQRGAPASQREQGPRYLRVGALQKWNTAEVDRGAEVEKGRQRQMEKERHMERERKEEEKERQKEVERRMQMAVEREKPREQDREREEVAAPKRLKMLEADEQPPKPRATYFALTGQIQEVISHGDEGIERGDMEVPFDDFSVMSGQWGSQGKGKRNPSVGKAFGKSSQGQEQEEELMERKQTQERKRGTAWDRKTGMEEMEIEKQKQVLEKVRELEREKERQRERKEFEREKQRQQQRELERECELERENQCELERERQRELERERQRELERERQRELERERQRELERERQRELERERQRELERERQRRRELERQRELERERQRELERERQRELERERQRELERERQRELERERQRELEREKQRELERERQRELERQKEFKKERQRQFDLERQKKLERQRLEELEVIKEMERRQLFRFEKQKQAERERQQLLELEKQILREKMEREEQEKMRQQAIQQELERERPRELERERQRELENQRGRQSVEELEIIKELERRQLFEKQNERERQPLQKQRLREKMEKEEQEKMRQVARQQEAERQRILERQRKENQERGVLDSLPLRPKVLDLDSVSLGDQHSRGSPHSPGARWKQPFPRGEDHYRPGILDIDSFRSQTQTQPSPTREVFPIAGIKGSDPGSGVRSHTPEREVSRRVGAVGRPSPVWAPSQQELWEQRLGFNEESVDRPMAGPEPPRKPANKPSLEQLLHRQLDRATAPILVPERRWSGIPGEPSFPRREPHSPGSPMEQTWFPQDSEPQGHRVEARGQRRSQGSQELNRMRSRSVSRRSAPSESPVEGTLSRMRSRSAHRERGRQSWEQLKQSVDGEEEGRDIDTLVHETDSQYGTWETGLRTDDSLTPATPTSDSNFSQSPRKPIPPHTPGEHAPHSDLDTPDGFFTSVQPEMQLLPFPEASTILLDSSALRSRVQLSKMRGPRSLPSRVARQTAAMSVHPEGQTAPTEDWRSRDSTEDNIESSKQEDSDSEEQERGADPRSAAASSQRVALFPGMDPSALKAQLKKRRDSDNQTDGAAPSPSQLSRSPKSPFLPRASRVLPPSGGKENG</sequence>
<feature type="compositionally biased region" description="Basic and acidic residues" evidence="1">
    <location>
        <begin position="1415"/>
        <end position="1424"/>
    </location>
</feature>
<name>A0A4W5QU40_9TELE</name>
<dbReference type="STRING" id="62062.ENSHHUP00000081276"/>
<feature type="compositionally biased region" description="Basic and acidic residues" evidence="1">
    <location>
        <begin position="1160"/>
        <end position="1216"/>
    </location>
</feature>
<evidence type="ECO:0000259" key="2">
    <source>
        <dbReference type="SMART" id="SM01319"/>
    </source>
</evidence>
<feature type="domain" description="Tankyrase 1-binding protein C-terminal" evidence="2">
    <location>
        <begin position="1561"/>
        <end position="1718"/>
    </location>
</feature>
<feature type="compositionally biased region" description="Low complexity" evidence="1">
    <location>
        <begin position="1444"/>
        <end position="1454"/>
    </location>
</feature>
<dbReference type="Pfam" id="PF15327">
    <property type="entry name" value="Tankyrase_bdg_C"/>
    <property type="match status" value="1"/>
</dbReference>
<feature type="region of interest" description="Disordered" evidence="1">
    <location>
        <begin position="1"/>
        <end position="215"/>
    </location>
</feature>
<dbReference type="PANTHER" id="PTHR22042:SF3">
    <property type="entry name" value="RIKEN CDNA 2900026A02 GENE"/>
    <property type="match status" value="1"/>
</dbReference>
<dbReference type="PANTHER" id="PTHR22042">
    <property type="entry name" value="TANKYRASE 1 BINDING PROTEIN"/>
    <property type="match status" value="1"/>
</dbReference>
<feature type="compositionally biased region" description="Basic and acidic residues" evidence="1">
    <location>
        <begin position="464"/>
        <end position="480"/>
    </location>
</feature>
<feature type="compositionally biased region" description="Basic and acidic residues" evidence="1">
    <location>
        <begin position="838"/>
        <end position="1047"/>
    </location>
</feature>
<dbReference type="Proteomes" id="UP000314982">
    <property type="component" value="Unassembled WGS sequence"/>
</dbReference>
<feature type="compositionally biased region" description="Basic and acidic residues" evidence="1">
    <location>
        <begin position="628"/>
        <end position="653"/>
    </location>
</feature>
<feature type="region of interest" description="Disordered" evidence="1">
    <location>
        <begin position="555"/>
        <end position="596"/>
    </location>
</feature>
<feature type="region of interest" description="Disordered" evidence="1">
    <location>
        <begin position="1105"/>
        <end position="1145"/>
    </location>
</feature>
<feature type="compositionally biased region" description="Polar residues" evidence="1">
    <location>
        <begin position="136"/>
        <end position="145"/>
    </location>
</feature>
<reference evidence="3" key="2">
    <citation type="submission" date="2025-08" db="UniProtKB">
        <authorList>
            <consortium name="Ensembl"/>
        </authorList>
    </citation>
    <scope>IDENTIFICATION</scope>
</reference>
<evidence type="ECO:0000313" key="4">
    <source>
        <dbReference type="Proteomes" id="UP000314982"/>
    </source>
</evidence>
<accession>A0A4W5QU40</accession>
<feature type="region of interest" description="Disordered" evidence="1">
    <location>
        <begin position="295"/>
        <end position="533"/>
    </location>
</feature>
<feature type="compositionally biased region" description="Basic and acidic residues" evidence="1">
    <location>
        <begin position="310"/>
        <end position="328"/>
    </location>
</feature>
<feature type="compositionally biased region" description="Basic and acidic residues" evidence="1">
    <location>
        <begin position="691"/>
        <end position="765"/>
    </location>
</feature>
<organism evidence="3 4">
    <name type="scientific">Hucho hucho</name>
    <name type="common">huchen</name>
    <dbReference type="NCBI Taxonomy" id="62062"/>
    <lineage>
        <taxon>Eukaryota</taxon>
        <taxon>Metazoa</taxon>
        <taxon>Chordata</taxon>
        <taxon>Craniata</taxon>
        <taxon>Vertebrata</taxon>
        <taxon>Euteleostomi</taxon>
        <taxon>Actinopterygii</taxon>
        <taxon>Neopterygii</taxon>
        <taxon>Teleostei</taxon>
        <taxon>Protacanthopterygii</taxon>
        <taxon>Salmoniformes</taxon>
        <taxon>Salmonidae</taxon>
        <taxon>Salmoninae</taxon>
        <taxon>Hucho</taxon>
    </lineage>
</organism>
<feature type="compositionally biased region" description="Basic and acidic residues" evidence="1">
    <location>
        <begin position="487"/>
        <end position="499"/>
    </location>
</feature>
<reference evidence="4" key="1">
    <citation type="submission" date="2018-06" db="EMBL/GenBank/DDBJ databases">
        <title>Genome assembly of Danube salmon.</title>
        <authorList>
            <person name="Macqueen D.J."/>
            <person name="Gundappa M.K."/>
        </authorList>
    </citation>
    <scope>NUCLEOTIDE SEQUENCE [LARGE SCALE GENOMIC DNA]</scope>
</reference>
<feature type="region of interest" description="Disordered" evidence="1">
    <location>
        <begin position="628"/>
        <end position="677"/>
    </location>
</feature>
<feature type="compositionally biased region" description="Basic and acidic residues" evidence="1">
    <location>
        <begin position="444"/>
        <end position="454"/>
    </location>
</feature>
<feature type="compositionally biased region" description="Polar residues" evidence="1">
    <location>
        <begin position="36"/>
        <end position="51"/>
    </location>
</feature>
<evidence type="ECO:0000313" key="3">
    <source>
        <dbReference type="Ensembl" id="ENSHHUP00000081276.1"/>
    </source>
</evidence>
<reference evidence="3" key="3">
    <citation type="submission" date="2025-09" db="UniProtKB">
        <authorList>
            <consortium name="Ensembl"/>
        </authorList>
    </citation>
    <scope>IDENTIFICATION</scope>
</reference>
<feature type="compositionally biased region" description="Polar residues" evidence="1">
    <location>
        <begin position="267"/>
        <end position="276"/>
    </location>
</feature>
<feature type="compositionally biased region" description="Low complexity" evidence="1">
    <location>
        <begin position="374"/>
        <end position="383"/>
    </location>
</feature>
<feature type="compositionally biased region" description="Polar residues" evidence="1">
    <location>
        <begin position="1271"/>
        <end position="1281"/>
    </location>
</feature>
<protein>
    <recommendedName>
        <fullName evidence="2">Tankyrase 1-binding protein C-terminal domain-containing protein</fullName>
    </recommendedName>
</protein>
<feature type="compositionally biased region" description="Low complexity" evidence="1">
    <location>
        <begin position="1"/>
        <end position="14"/>
    </location>
</feature>
<dbReference type="InterPro" id="IPR032764">
    <property type="entry name" value="Tankyrase-bd_C"/>
</dbReference>
<dbReference type="GeneTree" id="ENSGT01050000245296"/>
<feature type="region of interest" description="Disordered" evidence="1">
    <location>
        <begin position="691"/>
        <end position="767"/>
    </location>
</feature>
<feature type="region of interest" description="Disordered" evidence="1">
    <location>
        <begin position="232"/>
        <end position="283"/>
    </location>
</feature>
<feature type="compositionally biased region" description="Polar residues" evidence="1">
    <location>
        <begin position="1404"/>
        <end position="1414"/>
    </location>
</feature>
<keyword evidence="4" id="KW-1185">Reference proteome</keyword>
<dbReference type="Ensembl" id="ENSHHUT00000083859.1">
    <property type="protein sequence ID" value="ENSHHUP00000081276.1"/>
    <property type="gene ID" value="ENSHHUG00000047278.1"/>
</dbReference>
<evidence type="ECO:0000256" key="1">
    <source>
        <dbReference type="SAM" id="MobiDB-lite"/>
    </source>
</evidence>
<dbReference type="InterPro" id="IPR040006">
    <property type="entry name" value="TNKS1BP1-like"/>
</dbReference>
<proteinExistence type="predicted"/>